<proteinExistence type="predicted"/>
<evidence type="ECO:0000313" key="3">
    <source>
        <dbReference type="Proteomes" id="UP001391051"/>
    </source>
</evidence>
<dbReference type="SUPFAM" id="SSF103473">
    <property type="entry name" value="MFS general substrate transporter"/>
    <property type="match status" value="1"/>
</dbReference>
<dbReference type="RefSeq" id="XP_066706823.1">
    <property type="nucleotide sequence ID" value="XM_066837930.1"/>
</dbReference>
<accession>A0ABR1QXM2</accession>
<reference evidence="2 3" key="1">
    <citation type="submission" date="2023-01" db="EMBL/GenBank/DDBJ databases">
        <title>Analysis of 21 Apiospora genomes using comparative genomics revels a genus with tremendous synthesis potential of carbohydrate active enzymes and secondary metabolites.</title>
        <authorList>
            <person name="Sorensen T."/>
        </authorList>
    </citation>
    <scope>NUCLEOTIDE SEQUENCE [LARGE SCALE GENOMIC DNA]</scope>
    <source>
        <strain evidence="2 3">CBS 24483</strain>
    </source>
</reference>
<name>A0ABR1QXM2_9PEZI</name>
<evidence type="ECO:0000256" key="1">
    <source>
        <dbReference type="SAM" id="MobiDB-lite"/>
    </source>
</evidence>
<gene>
    <name evidence="2" type="ORF">PG986_001708</name>
</gene>
<dbReference type="Gene3D" id="6.10.110.10">
    <property type="match status" value="1"/>
</dbReference>
<evidence type="ECO:0000313" key="2">
    <source>
        <dbReference type="EMBL" id="KAK7967431.1"/>
    </source>
</evidence>
<dbReference type="InterPro" id="IPR036259">
    <property type="entry name" value="MFS_trans_sf"/>
</dbReference>
<keyword evidence="3" id="KW-1185">Reference proteome</keyword>
<protein>
    <submittedName>
        <fullName evidence="2">Uncharacterized protein</fullName>
    </submittedName>
</protein>
<comment type="caution">
    <text evidence="2">The sequence shown here is derived from an EMBL/GenBank/DDBJ whole genome shotgun (WGS) entry which is preliminary data.</text>
</comment>
<dbReference type="Proteomes" id="UP001391051">
    <property type="component" value="Unassembled WGS sequence"/>
</dbReference>
<sequence length="158" mass="15327">MAWRIIQKTAEIGYAKAKTEGAKTGQKVVEGIKENPKVVTVGGAVVAGAATGGLLMGPVLGAIGFSSIGPVAGSVAAGIQSTGAAGAVFSACQSAAMGGYGIAAVLSSFIGAGAAVAGGAVVATVGTSSDDPRSEGENQSQEQKDVHDKDKHDVPGSE</sequence>
<feature type="compositionally biased region" description="Basic and acidic residues" evidence="1">
    <location>
        <begin position="130"/>
        <end position="158"/>
    </location>
</feature>
<feature type="region of interest" description="Disordered" evidence="1">
    <location>
        <begin position="125"/>
        <end position="158"/>
    </location>
</feature>
<dbReference type="EMBL" id="JAQQWE010000001">
    <property type="protein sequence ID" value="KAK7967431.1"/>
    <property type="molecule type" value="Genomic_DNA"/>
</dbReference>
<dbReference type="InterPro" id="IPR038213">
    <property type="entry name" value="IFI6/IFI27-like_sf"/>
</dbReference>
<dbReference type="GeneID" id="92070992"/>
<organism evidence="2 3">
    <name type="scientific">Apiospora aurea</name>
    <dbReference type="NCBI Taxonomy" id="335848"/>
    <lineage>
        <taxon>Eukaryota</taxon>
        <taxon>Fungi</taxon>
        <taxon>Dikarya</taxon>
        <taxon>Ascomycota</taxon>
        <taxon>Pezizomycotina</taxon>
        <taxon>Sordariomycetes</taxon>
        <taxon>Xylariomycetidae</taxon>
        <taxon>Amphisphaeriales</taxon>
        <taxon>Apiosporaceae</taxon>
        <taxon>Apiospora</taxon>
    </lineage>
</organism>